<dbReference type="Pfam" id="PF13855">
    <property type="entry name" value="LRR_8"/>
    <property type="match status" value="2"/>
</dbReference>
<dbReference type="GeneID" id="108849561"/>
<evidence type="ECO:0000256" key="10">
    <source>
        <dbReference type="ARBA" id="ARBA00023170"/>
    </source>
</evidence>
<dbReference type="Pfam" id="PF00560">
    <property type="entry name" value="LRR_1"/>
    <property type="match status" value="9"/>
</dbReference>
<keyword evidence="10" id="KW-0675">Receptor</keyword>
<feature type="transmembrane region" description="Helical" evidence="12">
    <location>
        <begin position="996"/>
        <end position="1018"/>
    </location>
</feature>
<evidence type="ECO:0000256" key="3">
    <source>
        <dbReference type="ARBA" id="ARBA00022475"/>
    </source>
</evidence>
<dbReference type="Proteomes" id="UP000504610">
    <property type="component" value="Chromosome 4"/>
</dbReference>
<reference evidence="15" key="1">
    <citation type="journal article" date="2019" name="Database">
        <title>The radish genome database (RadishGD): an integrated information resource for radish genomics.</title>
        <authorList>
            <person name="Yu H.J."/>
            <person name="Baek S."/>
            <person name="Lee Y.J."/>
            <person name="Cho A."/>
            <person name="Mun J.H."/>
        </authorList>
    </citation>
    <scope>NUCLEOTIDE SEQUENCE [LARGE SCALE GENOMIC DNA]</scope>
    <source>
        <strain evidence="15">cv. WK10039</strain>
    </source>
</reference>
<sequence>MERKLFLGQFLILVILLLGHLHGCTSCVEKERKALLELKKYLISLSVDWGYDTVQPTWTNDTKSDCCRWEGLECNRTSGRVIGISIGDMMFEDFSSPLNISLLHPFEEIRSLSLSVERNGFNGFFDDVEGYKSLRRLRNLEILDLSSNRFNDSIFPFLNGAASLKTLLLHNNLIEGPFLAEEQKDLTNLELLDLSLNIFKGSLSDFTHLTKLKTLNLSSNYLSSSMELQGLENWTNLELLDLSRNFLNGSMLEFSYLKKLKALNLSSNDFSSSMELQELKHLINLELLNLAQNSFSGPIPVEVFCEMKNLRELDLSENHFLGHIPLCLGSLKKLRVLDLSSNQFSGNIPSSFTSLESLEYISLSDNNFTGIFSLNPLTNLTNLKVLKLSTTSSSTDTLQVESESTWQPKFQLSVAVLRSCSLKNIPSFFLHQKNLRLVDLSSNKLSGNVPTWLLENNTQLEVLLLQNNSFTTFQLMMPTTIVHNNLQLLDFSANDISGLFPDNIGRLLPSIVHMNGSNNGFQGIFPSSVGEMKNISFLDLSYNNFSGKLPRSFFTGCFSLKYLKLSHNGFIGNVPPRGTNFTSLDVLRIDNNLFTGEIGVGLLSSNATLSILDMSNNLLTGAIPSWISNLSNLEFLLLSDNNIQGTVPPSLGNMSSVSFLDLSGNLFSGAIPSYLGHYVRYLFLQDNNFTGPIPNNFLERRVRILDLRDNKLSGSIPEFVISTTDSEEDPPELSILLLRGNSLTGPIPKQLCDMRIIRILDLSHNKLNGSIPSCLYNLSFDLGVAEQDTNIYIGRDYNNPTSLRFEYYKSTFVVEKLVVDYTSYHEIEINFATKERYDSYTGGTEFNEGVLGYMYGMDLSSNEFSGVIPEELGNLSRVRALNLSHNFLSGSIPSSFSNLKDIESLDISYNELHGIIPQQLTSLVSLAVFDVSYNNLSGIVPQGRQFNTFDKNSYVGNPLLCGLPTDISCDEATERSEEEDNGREEEEDEEVIDMLVFYYSTGATYLTALICILLLMCFDCPWRRSLLRLIDAFIALVKTMFP</sequence>
<accession>A0A9W3DIC6</accession>
<dbReference type="InterPro" id="IPR013210">
    <property type="entry name" value="LRR_N_plant-typ"/>
</dbReference>
<dbReference type="InterPro" id="IPR001611">
    <property type="entry name" value="Leu-rich_rpt"/>
</dbReference>
<dbReference type="PANTHER" id="PTHR48062:SF52">
    <property type="entry name" value="RECEPTOR-LIKE PROTEIN 8-RELATED"/>
    <property type="match status" value="1"/>
</dbReference>
<evidence type="ECO:0000256" key="13">
    <source>
        <dbReference type="SAM" id="SignalP"/>
    </source>
</evidence>
<dbReference type="KEGG" id="rsz:108849561"/>
<keyword evidence="15" id="KW-1185">Reference proteome</keyword>
<feature type="signal peptide" evidence="13">
    <location>
        <begin position="1"/>
        <end position="26"/>
    </location>
</feature>
<dbReference type="SMART" id="SM00369">
    <property type="entry name" value="LRR_TYP"/>
    <property type="match status" value="12"/>
</dbReference>
<dbReference type="FunFam" id="3.80.10.10:FF:000213">
    <property type="entry name" value="Tyrosine-sulfated glycopeptide receptor 1"/>
    <property type="match status" value="1"/>
</dbReference>
<evidence type="ECO:0000313" key="15">
    <source>
        <dbReference type="Proteomes" id="UP000504610"/>
    </source>
</evidence>
<keyword evidence="9 12" id="KW-0472">Membrane</keyword>
<evidence type="ECO:0000256" key="5">
    <source>
        <dbReference type="ARBA" id="ARBA00022692"/>
    </source>
</evidence>
<dbReference type="InterPro" id="IPR051502">
    <property type="entry name" value="RLP_Defense_Trigger"/>
</dbReference>
<evidence type="ECO:0000256" key="2">
    <source>
        <dbReference type="ARBA" id="ARBA00009592"/>
    </source>
</evidence>
<dbReference type="PANTHER" id="PTHR48062">
    <property type="entry name" value="RECEPTOR-LIKE PROTEIN 14"/>
    <property type="match status" value="1"/>
</dbReference>
<comment type="subcellular location">
    <subcellularLocation>
        <location evidence="1">Cell membrane</location>
        <topology evidence="1">Single-pass type I membrane protein</topology>
    </subcellularLocation>
</comment>
<dbReference type="AlphaFoldDB" id="A0A9W3DIC6"/>
<feature type="chain" id="PRO_5040740172" evidence="13">
    <location>
        <begin position="27"/>
        <end position="1042"/>
    </location>
</feature>
<dbReference type="FunFam" id="3.80.10.10:FF:000041">
    <property type="entry name" value="LRR receptor-like serine/threonine-protein kinase ERECTA"/>
    <property type="match status" value="1"/>
</dbReference>
<keyword evidence="3" id="KW-1003">Cell membrane</keyword>
<evidence type="ECO:0000256" key="6">
    <source>
        <dbReference type="ARBA" id="ARBA00022729"/>
    </source>
</evidence>
<evidence type="ECO:0000256" key="8">
    <source>
        <dbReference type="ARBA" id="ARBA00022989"/>
    </source>
</evidence>
<keyword evidence="5 12" id="KW-0812">Transmembrane</keyword>
<evidence type="ECO:0000256" key="12">
    <source>
        <dbReference type="SAM" id="Phobius"/>
    </source>
</evidence>
<evidence type="ECO:0000313" key="16">
    <source>
        <dbReference type="RefSeq" id="XP_056863652.1"/>
    </source>
</evidence>
<reference evidence="16" key="2">
    <citation type="submission" date="2025-08" db="UniProtKB">
        <authorList>
            <consortium name="RefSeq"/>
        </authorList>
    </citation>
    <scope>IDENTIFICATION</scope>
    <source>
        <tissue evidence="16">Leaf</tissue>
    </source>
</reference>
<evidence type="ECO:0000259" key="14">
    <source>
        <dbReference type="Pfam" id="PF08263"/>
    </source>
</evidence>
<dbReference type="Gene3D" id="3.80.10.10">
    <property type="entry name" value="Ribonuclease Inhibitor"/>
    <property type="match status" value="5"/>
</dbReference>
<evidence type="ECO:0000256" key="1">
    <source>
        <dbReference type="ARBA" id="ARBA00004251"/>
    </source>
</evidence>
<dbReference type="GO" id="GO:0005886">
    <property type="term" value="C:plasma membrane"/>
    <property type="evidence" value="ECO:0007669"/>
    <property type="project" value="UniProtKB-SubCell"/>
</dbReference>
<evidence type="ECO:0000256" key="7">
    <source>
        <dbReference type="ARBA" id="ARBA00022737"/>
    </source>
</evidence>
<keyword evidence="4" id="KW-0433">Leucine-rich repeat</keyword>
<gene>
    <name evidence="16" type="primary">LOC108849561</name>
</gene>
<evidence type="ECO:0000256" key="4">
    <source>
        <dbReference type="ARBA" id="ARBA00022614"/>
    </source>
</evidence>
<evidence type="ECO:0000256" key="9">
    <source>
        <dbReference type="ARBA" id="ARBA00023136"/>
    </source>
</evidence>
<keyword evidence="11" id="KW-0325">Glycoprotein</keyword>
<protein>
    <submittedName>
        <fullName evidence="16">Receptor like protein 21-like</fullName>
    </submittedName>
</protein>
<keyword evidence="7" id="KW-0677">Repeat</keyword>
<dbReference type="SUPFAM" id="SSF52058">
    <property type="entry name" value="L domain-like"/>
    <property type="match status" value="3"/>
</dbReference>
<comment type="similarity">
    <text evidence="2">Belongs to the RLP family.</text>
</comment>
<dbReference type="PROSITE" id="PS51450">
    <property type="entry name" value="LRR"/>
    <property type="match status" value="3"/>
</dbReference>
<dbReference type="SMART" id="SM00365">
    <property type="entry name" value="LRR_SD22"/>
    <property type="match status" value="7"/>
</dbReference>
<dbReference type="FunFam" id="3.80.10.10:FF:000095">
    <property type="entry name" value="LRR receptor-like serine/threonine-protein kinase GSO1"/>
    <property type="match status" value="1"/>
</dbReference>
<dbReference type="Pfam" id="PF08263">
    <property type="entry name" value="LRRNT_2"/>
    <property type="match status" value="1"/>
</dbReference>
<feature type="domain" description="Leucine-rich repeat-containing N-terminal plant-type" evidence="14">
    <location>
        <begin position="30"/>
        <end position="75"/>
    </location>
</feature>
<proteinExistence type="inferred from homology"/>
<organism evidence="15 16">
    <name type="scientific">Raphanus sativus</name>
    <name type="common">Radish</name>
    <name type="synonym">Raphanus raphanistrum var. sativus</name>
    <dbReference type="NCBI Taxonomy" id="3726"/>
    <lineage>
        <taxon>Eukaryota</taxon>
        <taxon>Viridiplantae</taxon>
        <taxon>Streptophyta</taxon>
        <taxon>Embryophyta</taxon>
        <taxon>Tracheophyta</taxon>
        <taxon>Spermatophyta</taxon>
        <taxon>Magnoliopsida</taxon>
        <taxon>eudicotyledons</taxon>
        <taxon>Gunneridae</taxon>
        <taxon>Pentapetalae</taxon>
        <taxon>rosids</taxon>
        <taxon>malvids</taxon>
        <taxon>Brassicales</taxon>
        <taxon>Brassicaceae</taxon>
        <taxon>Brassiceae</taxon>
        <taxon>Raphanus</taxon>
    </lineage>
</organism>
<keyword evidence="6 13" id="KW-0732">Signal</keyword>
<dbReference type="FunFam" id="3.80.10.10:FF:001347">
    <property type="entry name" value="LRR receptor-like serine/threonine-protein kinase GSO2"/>
    <property type="match status" value="1"/>
</dbReference>
<name>A0A9W3DIC6_RAPSA</name>
<dbReference type="RefSeq" id="XP_056863652.1">
    <property type="nucleotide sequence ID" value="XM_057007672.1"/>
</dbReference>
<dbReference type="InterPro" id="IPR032675">
    <property type="entry name" value="LRR_dom_sf"/>
</dbReference>
<keyword evidence="8 12" id="KW-1133">Transmembrane helix</keyword>
<dbReference type="InterPro" id="IPR003591">
    <property type="entry name" value="Leu-rich_rpt_typical-subtyp"/>
</dbReference>
<dbReference type="OrthoDB" id="4691307at2759"/>
<evidence type="ECO:0000256" key="11">
    <source>
        <dbReference type="ARBA" id="ARBA00023180"/>
    </source>
</evidence>